<dbReference type="Proteomes" id="UP000318478">
    <property type="component" value="Unassembled WGS sequence"/>
</dbReference>
<gene>
    <name evidence="1" type="ORF">Pla123a_19920</name>
</gene>
<dbReference type="RefSeq" id="WP_146586380.1">
    <property type="nucleotide sequence ID" value="NZ_SJPO01000004.1"/>
</dbReference>
<reference evidence="1 2" key="1">
    <citation type="submission" date="2019-02" db="EMBL/GenBank/DDBJ databases">
        <title>Deep-cultivation of Planctomycetes and their phenomic and genomic characterization uncovers novel biology.</title>
        <authorList>
            <person name="Wiegand S."/>
            <person name="Jogler M."/>
            <person name="Boedeker C."/>
            <person name="Pinto D."/>
            <person name="Vollmers J."/>
            <person name="Rivas-Marin E."/>
            <person name="Kohn T."/>
            <person name="Peeters S.H."/>
            <person name="Heuer A."/>
            <person name="Rast P."/>
            <person name="Oberbeckmann S."/>
            <person name="Bunk B."/>
            <person name="Jeske O."/>
            <person name="Meyerdierks A."/>
            <person name="Storesund J.E."/>
            <person name="Kallscheuer N."/>
            <person name="Luecker S."/>
            <person name="Lage O.M."/>
            <person name="Pohl T."/>
            <person name="Merkel B.J."/>
            <person name="Hornburger P."/>
            <person name="Mueller R.-W."/>
            <person name="Bruemmer F."/>
            <person name="Labrenz M."/>
            <person name="Spormann A.M."/>
            <person name="Op Den Camp H."/>
            <person name="Overmann J."/>
            <person name="Amann R."/>
            <person name="Jetten M.S.M."/>
            <person name="Mascher T."/>
            <person name="Medema M.H."/>
            <person name="Devos D.P."/>
            <person name="Kaster A.-K."/>
            <person name="Ovreas L."/>
            <person name="Rohde M."/>
            <person name="Galperin M.Y."/>
            <person name="Jogler C."/>
        </authorList>
    </citation>
    <scope>NUCLEOTIDE SEQUENCE [LARGE SCALE GENOMIC DNA]</scope>
    <source>
        <strain evidence="1 2">Pla123a</strain>
    </source>
</reference>
<name>A0A5C5YQV7_9BACT</name>
<protein>
    <recommendedName>
        <fullName evidence="3">Addiction module component</fullName>
    </recommendedName>
</protein>
<evidence type="ECO:0000313" key="2">
    <source>
        <dbReference type="Proteomes" id="UP000318478"/>
    </source>
</evidence>
<organism evidence="1 2">
    <name type="scientific">Posidoniimonas polymericola</name>
    <dbReference type="NCBI Taxonomy" id="2528002"/>
    <lineage>
        <taxon>Bacteria</taxon>
        <taxon>Pseudomonadati</taxon>
        <taxon>Planctomycetota</taxon>
        <taxon>Planctomycetia</taxon>
        <taxon>Pirellulales</taxon>
        <taxon>Lacipirellulaceae</taxon>
        <taxon>Posidoniimonas</taxon>
    </lineage>
</organism>
<evidence type="ECO:0008006" key="3">
    <source>
        <dbReference type="Google" id="ProtNLM"/>
    </source>
</evidence>
<keyword evidence="2" id="KW-1185">Reference proteome</keyword>
<dbReference type="EMBL" id="SJPO01000004">
    <property type="protein sequence ID" value="TWT77332.1"/>
    <property type="molecule type" value="Genomic_DNA"/>
</dbReference>
<dbReference type="OrthoDB" id="9802290at2"/>
<accession>A0A5C5YQV7</accession>
<proteinExistence type="predicted"/>
<comment type="caution">
    <text evidence="1">The sequence shown here is derived from an EMBL/GenBank/DDBJ whole genome shotgun (WGS) entry which is preliminary data.</text>
</comment>
<dbReference type="AlphaFoldDB" id="A0A5C5YQV7"/>
<sequence length="66" mass="7412">MSTVEHQTAKDQMIAILQNQPDDSSFDELLRELAAARSIERGLKDAEAGRVVSNDEALLRIKSWRS</sequence>
<evidence type="ECO:0000313" key="1">
    <source>
        <dbReference type="EMBL" id="TWT77332.1"/>
    </source>
</evidence>